<dbReference type="PANTHER" id="PTHR11825">
    <property type="entry name" value="SUBGROUP IIII AMINOTRANSFERASE"/>
    <property type="match status" value="1"/>
</dbReference>
<dbReference type="EMBL" id="CAEZUR010000066">
    <property type="protein sequence ID" value="CAB4611502.1"/>
    <property type="molecule type" value="Genomic_DNA"/>
</dbReference>
<keyword evidence="6" id="KW-0663">Pyridoxal phosphate</keyword>
<dbReference type="CDD" id="cd01557">
    <property type="entry name" value="BCAT_beta_family"/>
    <property type="match status" value="1"/>
</dbReference>
<organism evidence="8">
    <name type="scientific">freshwater metagenome</name>
    <dbReference type="NCBI Taxonomy" id="449393"/>
    <lineage>
        <taxon>unclassified sequences</taxon>
        <taxon>metagenomes</taxon>
        <taxon>ecological metagenomes</taxon>
    </lineage>
</organism>
<evidence type="ECO:0000256" key="4">
    <source>
        <dbReference type="ARBA" id="ARBA00022605"/>
    </source>
</evidence>
<comment type="cofactor">
    <cofactor evidence="1">
        <name>pyridoxal 5'-phosphate</name>
        <dbReference type="ChEBI" id="CHEBI:597326"/>
    </cofactor>
</comment>
<dbReference type="Gene3D" id="3.20.10.10">
    <property type="entry name" value="D-amino Acid Aminotransferase, subunit A, domain 2"/>
    <property type="match status" value="1"/>
</dbReference>
<dbReference type="GO" id="GO:0004084">
    <property type="term" value="F:branched-chain-amino-acid transaminase activity"/>
    <property type="evidence" value="ECO:0007669"/>
    <property type="project" value="InterPro"/>
</dbReference>
<dbReference type="NCBIfam" id="TIGR01123">
    <property type="entry name" value="ilvE_II"/>
    <property type="match status" value="1"/>
</dbReference>
<evidence type="ECO:0000313" key="8">
    <source>
        <dbReference type="EMBL" id="CAB4611502.1"/>
    </source>
</evidence>
<proteinExistence type="inferred from homology"/>
<sequence>MTLQWKITRNQNPMPIAERDAVLAAPVFGAVRTDHQVVCVWEQDKGWVSAEVIPYGPILMDPAAAVLHYGQEIFEGIKAYRHADGSIWTFRPFENARRLQRSAKRMALPELPEELFVESLVKLMEVDGDWVPAPVDEKTLYFRPFEIAAEDFLGVRPAHRAEYRVIASPVGPYFTGGVKPVKIWIALDSARAGKHGTGEAKTGGNYAASLQAQTEGYEQGCSQVMFLDAETGTYIEELGGMNLFFVYKDGHVVTPGLDGTILRGITRDSVIQLIKDRGLEVQERKITLDEMRDGINSGEIVEAFACGTAAVITPVGQFASKNETIGSADAEPGALTVSLREELTGIQYGTVEDRHGWLYKLK</sequence>
<dbReference type="PIRSF" id="PIRSF006468">
    <property type="entry name" value="BCAT1"/>
    <property type="match status" value="1"/>
</dbReference>
<protein>
    <submittedName>
        <fullName evidence="8">Unannotated protein</fullName>
    </submittedName>
</protein>
<evidence type="ECO:0000256" key="6">
    <source>
        <dbReference type="ARBA" id="ARBA00022898"/>
    </source>
</evidence>
<keyword evidence="5" id="KW-0808">Transferase</keyword>
<dbReference type="InterPro" id="IPR043131">
    <property type="entry name" value="BCAT-like_N"/>
</dbReference>
<evidence type="ECO:0000256" key="2">
    <source>
        <dbReference type="ARBA" id="ARBA00009320"/>
    </source>
</evidence>
<dbReference type="PANTHER" id="PTHR11825:SF44">
    <property type="entry name" value="BRANCHED-CHAIN-AMINO-ACID AMINOTRANSFERASE"/>
    <property type="match status" value="1"/>
</dbReference>
<dbReference type="InterPro" id="IPR018300">
    <property type="entry name" value="Aminotrans_IV_CS"/>
</dbReference>
<evidence type="ECO:0000256" key="7">
    <source>
        <dbReference type="ARBA" id="ARBA00023304"/>
    </source>
</evidence>
<evidence type="ECO:0000256" key="3">
    <source>
        <dbReference type="ARBA" id="ARBA00022576"/>
    </source>
</evidence>
<dbReference type="InterPro" id="IPR036038">
    <property type="entry name" value="Aminotransferase-like"/>
</dbReference>
<accession>A0A6J6HCS1</accession>
<dbReference type="GO" id="GO:0008652">
    <property type="term" value="P:amino acid biosynthetic process"/>
    <property type="evidence" value="ECO:0007669"/>
    <property type="project" value="UniProtKB-KW"/>
</dbReference>
<dbReference type="GO" id="GO:0009082">
    <property type="term" value="P:branched-chain amino acid biosynthetic process"/>
    <property type="evidence" value="ECO:0007669"/>
    <property type="project" value="UniProtKB-KW"/>
</dbReference>
<reference evidence="8" key="1">
    <citation type="submission" date="2020-05" db="EMBL/GenBank/DDBJ databases">
        <authorList>
            <person name="Chiriac C."/>
            <person name="Salcher M."/>
            <person name="Ghai R."/>
            <person name="Kavagutti S V."/>
        </authorList>
    </citation>
    <scope>NUCLEOTIDE SEQUENCE</scope>
</reference>
<name>A0A6J6HCS1_9ZZZZ</name>
<dbReference type="NCBIfam" id="NF009897">
    <property type="entry name" value="PRK13357.1"/>
    <property type="match status" value="1"/>
</dbReference>
<dbReference type="Pfam" id="PF01063">
    <property type="entry name" value="Aminotran_4"/>
    <property type="match status" value="1"/>
</dbReference>
<keyword evidence="4" id="KW-0028">Amino-acid biosynthesis</keyword>
<dbReference type="InterPro" id="IPR001544">
    <property type="entry name" value="Aminotrans_IV"/>
</dbReference>
<dbReference type="InterPro" id="IPR043132">
    <property type="entry name" value="BCAT-like_C"/>
</dbReference>
<evidence type="ECO:0000256" key="1">
    <source>
        <dbReference type="ARBA" id="ARBA00001933"/>
    </source>
</evidence>
<dbReference type="InterPro" id="IPR005786">
    <property type="entry name" value="B_amino_transII"/>
</dbReference>
<dbReference type="PROSITE" id="PS00770">
    <property type="entry name" value="AA_TRANSFER_CLASS_4"/>
    <property type="match status" value="1"/>
</dbReference>
<dbReference type="SUPFAM" id="SSF56752">
    <property type="entry name" value="D-aminoacid aminotransferase-like PLP-dependent enzymes"/>
    <property type="match status" value="1"/>
</dbReference>
<keyword evidence="7" id="KW-0100">Branched-chain amino acid biosynthesis</keyword>
<keyword evidence="3" id="KW-0032">Aminotransferase</keyword>
<dbReference type="InterPro" id="IPR033939">
    <property type="entry name" value="BCAT_family"/>
</dbReference>
<dbReference type="Gene3D" id="3.30.470.10">
    <property type="match status" value="1"/>
</dbReference>
<comment type="similarity">
    <text evidence="2">Belongs to the class-IV pyridoxal-phosphate-dependent aminotransferase family.</text>
</comment>
<dbReference type="AlphaFoldDB" id="A0A6J6HCS1"/>
<gene>
    <name evidence="8" type="ORF">UFOPK1843_00861</name>
</gene>
<evidence type="ECO:0000256" key="5">
    <source>
        <dbReference type="ARBA" id="ARBA00022679"/>
    </source>
</evidence>